<dbReference type="Pfam" id="PF00126">
    <property type="entry name" value="HTH_1"/>
    <property type="match status" value="1"/>
</dbReference>
<dbReference type="AlphaFoldDB" id="A0A1G9Q9A7"/>
<evidence type="ECO:0000313" key="8">
    <source>
        <dbReference type="Proteomes" id="UP000199309"/>
    </source>
</evidence>
<dbReference type="FunFam" id="1.10.10.10:FF:000001">
    <property type="entry name" value="LysR family transcriptional regulator"/>
    <property type="match status" value="1"/>
</dbReference>
<feature type="domain" description="HTH lysR-type" evidence="6">
    <location>
        <begin position="1"/>
        <end position="58"/>
    </location>
</feature>
<dbReference type="GO" id="GO:0003700">
    <property type="term" value="F:DNA-binding transcription factor activity"/>
    <property type="evidence" value="ECO:0007669"/>
    <property type="project" value="InterPro"/>
</dbReference>
<dbReference type="GO" id="GO:0003677">
    <property type="term" value="F:DNA binding"/>
    <property type="evidence" value="ECO:0007669"/>
    <property type="project" value="UniProtKB-KW"/>
</dbReference>
<dbReference type="Gene3D" id="1.10.10.10">
    <property type="entry name" value="Winged helix-like DNA-binding domain superfamily/Winged helix DNA-binding domain"/>
    <property type="match status" value="1"/>
</dbReference>
<dbReference type="InterPro" id="IPR000847">
    <property type="entry name" value="LysR_HTH_N"/>
</dbReference>
<dbReference type="GO" id="GO:0032993">
    <property type="term" value="C:protein-DNA complex"/>
    <property type="evidence" value="ECO:0007669"/>
    <property type="project" value="TreeGrafter"/>
</dbReference>
<dbReference type="OrthoDB" id="9785745at2"/>
<keyword evidence="8" id="KW-1185">Reference proteome</keyword>
<organism evidence="7 8">
    <name type="scientific">Megasphaera paucivorans</name>
    <dbReference type="NCBI Taxonomy" id="349095"/>
    <lineage>
        <taxon>Bacteria</taxon>
        <taxon>Bacillati</taxon>
        <taxon>Bacillota</taxon>
        <taxon>Negativicutes</taxon>
        <taxon>Veillonellales</taxon>
        <taxon>Veillonellaceae</taxon>
        <taxon>Megasphaera</taxon>
    </lineage>
</organism>
<evidence type="ECO:0000256" key="3">
    <source>
        <dbReference type="ARBA" id="ARBA00023125"/>
    </source>
</evidence>
<dbReference type="PROSITE" id="PS50931">
    <property type="entry name" value="HTH_LYSR"/>
    <property type="match status" value="1"/>
</dbReference>
<evidence type="ECO:0000259" key="6">
    <source>
        <dbReference type="PROSITE" id="PS50931"/>
    </source>
</evidence>
<evidence type="ECO:0000256" key="5">
    <source>
        <dbReference type="SAM" id="MobiDB-lite"/>
    </source>
</evidence>
<feature type="region of interest" description="Disordered" evidence="5">
    <location>
        <begin position="308"/>
        <end position="331"/>
    </location>
</feature>
<dbReference type="Proteomes" id="UP000199309">
    <property type="component" value="Unassembled WGS sequence"/>
</dbReference>
<reference evidence="7 8" key="1">
    <citation type="submission" date="2016-10" db="EMBL/GenBank/DDBJ databases">
        <authorList>
            <person name="de Groot N.N."/>
        </authorList>
    </citation>
    <scope>NUCLEOTIDE SEQUENCE [LARGE SCALE GENOMIC DNA]</scope>
    <source>
        <strain evidence="7 8">DSM 16981</strain>
    </source>
</reference>
<dbReference type="EMBL" id="FNHQ01000001">
    <property type="protein sequence ID" value="SDM07662.1"/>
    <property type="molecule type" value="Genomic_DNA"/>
</dbReference>
<protein>
    <submittedName>
        <fullName evidence="7">DNA-binding transcriptional regulator, LysR family</fullName>
    </submittedName>
</protein>
<evidence type="ECO:0000256" key="4">
    <source>
        <dbReference type="ARBA" id="ARBA00023163"/>
    </source>
</evidence>
<proteinExistence type="inferred from homology"/>
<keyword evidence="2" id="KW-0805">Transcription regulation</keyword>
<feature type="compositionally biased region" description="Basic residues" evidence="5">
    <location>
        <begin position="322"/>
        <end position="331"/>
    </location>
</feature>
<dbReference type="SUPFAM" id="SSF53850">
    <property type="entry name" value="Periplasmic binding protein-like II"/>
    <property type="match status" value="1"/>
</dbReference>
<dbReference type="Pfam" id="PF03466">
    <property type="entry name" value="LysR_substrate"/>
    <property type="match status" value="1"/>
</dbReference>
<comment type="similarity">
    <text evidence="1">Belongs to the LysR transcriptional regulatory family.</text>
</comment>
<dbReference type="STRING" id="349095.SAMN05660299_00157"/>
<dbReference type="PRINTS" id="PR00039">
    <property type="entry name" value="HTHLYSR"/>
</dbReference>
<dbReference type="PANTHER" id="PTHR30346:SF0">
    <property type="entry name" value="HCA OPERON TRANSCRIPTIONAL ACTIVATOR HCAR"/>
    <property type="match status" value="1"/>
</dbReference>
<evidence type="ECO:0000256" key="1">
    <source>
        <dbReference type="ARBA" id="ARBA00009437"/>
    </source>
</evidence>
<dbReference type="InterPro" id="IPR036390">
    <property type="entry name" value="WH_DNA-bd_sf"/>
</dbReference>
<dbReference type="CDD" id="cd08414">
    <property type="entry name" value="PBP2_LTTR_aromatics_like"/>
    <property type="match status" value="1"/>
</dbReference>
<sequence>MNTKQLQYFIAAAENESFTKAAQQFHITQTAITQQIKSLEDQLQVMLFTRINHRVVLTQAGRYFLKESRALVYTLDKSVDQVRLIGKGISGSLRIGWITGFEQAPLHLLIQRFHESHPQISLQLERNSAVNLYDKLQNNDLDLVFNIRFDIGRYKNVLQLPIHEFPVVAVLPSFHPLTNKKYLFRDDLRAQPFIVSRTGETITDQNESISRYMTANIKYGQIYYANDTETMMLMVSAGLGISIVPSYMIPAINNNRIKTLPIRGINMKAEIITAWLDDTDNPSLPLMIQTIKDWKRIIGYVPKQKKTHPNVTDTGTLSRNLINHKKTNPRY</sequence>
<name>A0A1G9Q9A7_9FIRM</name>
<evidence type="ECO:0000256" key="2">
    <source>
        <dbReference type="ARBA" id="ARBA00023015"/>
    </source>
</evidence>
<gene>
    <name evidence="7" type="ORF">SAMN05660299_00157</name>
</gene>
<dbReference type="InterPro" id="IPR005119">
    <property type="entry name" value="LysR_subst-bd"/>
</dbReference>
<dbReference type="Gene3D" id="3.40.190.10">
    <property type="entry name" value="Periplasmic binding protein-like II"/>
    <property type="match status" value="2"/>
</dbReference>
<keyword evidence="3 7" id="KW-0238">DNA-binding</keyword>
<dbReference type="SUPFAM" id="SSF46785">
    <property type="entry name" value="Winged helix' DNA-binding domain"/>
    <property type="match status" value="1"/>
</dbReference>
<evidence type="ECO:0000313" key="7">
    <source>
        <dbReference type="EMBL" id="SDM07662.1"/>
    </source>
</evidence>
<feature type="compositionally biased region" description="Polar residues" evidence="5">
    <location>
        <begin position="309"/>
        <end position="321"/>
    </location>
</feature>
<dbReference type="RefSeq" id="WP_091647321.1">
    <property type="nucleotide sequence ID" value="NZ_FNHQ01000001.1"/>
</dbReference>
<keyword evidence="4" id="KW-0804">Transcription</keyword>
<dbReference type="InterPro" id="IPR036388">
    <property type="entry name" value="WH-like_DNA-bd_sf"/>
</dbReference>
<accession>A0A1G9Q9A7</accession>
<dbReference type="PANTHER" id="PTHR30346">
    <property type="entry name" value="TRANSCRIPTIONAL DUAL REGULATOR HCAR-RELATED"/>
    <property type="match status" value="1"/>
</dbReference>